<evidence type="ECO:0000256" key="2">
    <source>
        <dbReference type="SAM" id="SignalP"/>
    </source>
</evidence>
<accession>A0A6M1L0N7</accession>
<evidence type="ECO:0000313" key="4">
    <source>
        <dbReference type="Proteomes" id="UP000478148"/>
    </source>
</evidence>
<organism evidence="3 4">
    <name type="scientific">Verrucosispora sioxanthis</name>
    <dbReference type="NCBI Taxonomy" id="2499994"/>
    <lineage>
        <taxon>Bacteria</taxon>
        <taxon>Bacillati</taxon>
        <taxon>Actinomycetota</taxon>
        <taxon>Actinomycetes</taxon>
        <taxon>Micromonosporales</taxon>
        <taxon>Micromonosporaceae</taxon>
        <taxon>Micromonospora</taxon>
    </lineage>
</organism>
<dbReference type="PROSITE" id="PS51257">
    <property type="entry name" value="PROKAR_LIPOPROTEIN"/>
    <property type="match status" value="1"/>
</dbReference>
<evidence type="ECO:0008006" key="5">
    <source>
        <dbReference type="Google" id="ProtNLM"/>
    </source>
</evidence>
<protein>
    <recommendedName>
        <fullName evidence="5">HAF repeat-containing protein</fullName>
    </recommendedName>
</protein>
<sequence>MTGVRTLTVVAILALTATGCSHQVEPVAAPGDVLGVATLANTQTTHGLIANPHRRGTGSTSSGPGGAPAEALSRFHDLGSLAGPGTPSEATDLNDRGDVVGVTSLPGTQTAHAFIANPRHKGGHLIEITPSQAGSSRAQAINRFGVVAGTLGLGIGPPTPAPDGSQPLLQPFVWEARTGLDVLPLPPGAGGAQAVDINDKGTVLVVGTNATGVGLPVGSYLWNPASRTYTTLPPPTTSVTGPVALAHTLDERGGVAGGLVTQVGEQSWHHTAVVWQPGTLAVQQLPTGGSADTYATDRNENGLIVGWRINAPGQSTTAIYWPSANAQPVELPGRVAYRVNDAGQIVGIRNFTGSSAYPFSAVMWEPRRGRTTRLGDNDLGSYVIAVNASGRSAGFAVATRNGNNHNTAGWWDPPRRGDCPRHCSPR</sequence>
<gene>
    <name evidence="3" type="ORF">ENC19_16365</name>
</gene>
<dbReference type="EMBL" id="SAIY01000005">
    <property type="protein sequence ID" value="NGM14139.1"/>
    <property type="molecule type" value="Genomic_DNA"/>
</dbReference>
<feature type="signal peptide" evidence="2">
    <location>
        <begin position="1"/>
        <end position="22"/>
    </location>
</feature>
<feature type="region of interest" description="Disordered" evidence="1">
    <location>
        <begin position="48"/>
        <end position="71"/>
    </location>
</feature>
<feature type="chain" id="PRO_5039608944" description="HAF repeat-containing protein" evidence="2">
    <location>
        <begin position="23"/>
        <end position="426"/>
    </location>
</feature>
<reference evidence="3 4" key="1">
    <citation type="submission" date="2020-02" db="EMBL/GenBank/DDBJ databases">
        <title>Draft Genome Sequence of Verrucosispora sp. Strain CWR15, Isolated from Gulf of Mexico Sponge.</title>
        <authorList>
            <person name="Kennedy S.J."/>
            <person name="Cella E."/>
            <person name="Azarian T."/>
            <person name="Baker B.J."/>
            <person name="Shaw L.N."/>
        </authorList>
    </citation>
    <scope>NUCLEOTIDE SEQUENCE [LARGE SCALE GENOMIC DNA]</scope>
    <source>
        <strain evidence="3 4">CWR15</strain>
    </source>
</reference>
<name>A0A6M1L0N7_9ACTN</name>
<dbReference type="Proteomes" id="UP000478148">
    <property type="component" value="Unassembled WGS sequence"/>
</dbReference>
<keyword evidence="2" id="KW-0732">Signal</keyword>
<dbReference type="RefSeq" id="WP_164448048.1">
    <property type="nucleotide sequence ID" value="NZ_SAIY01000005.1"/>
</dbReference>
<comment type="caution">
    <text evidence="3">The sequence shown here is derived from an EMBL/GenBank/DDBJ whole genome shotgun (WGS) entry which is preliminary data.</text>
</comment>
<keyword evidence="4" id="KW-1185">Reference proteome</keyword>
<dbReference type="AlphaFoldDB" id="A0A6M1L0N7"/>
<proteinExistence type="predicted"/>
<evidence type="ECO:0000256" key="1">
    <source>
        <dbReference type="SAM" id="MobiDB-lite"/>
    </source>
</evidence>
<evidence type="ECO:0000313" key="3">
    <source>
        <dbReference type="EMBL" id="NGM14139.1"/>
    </source>
</evidence>